<dbReference type="PANTHER" id="PTHR13232">
    <property type="entry name" value="NAD(P)H-HYDRATE EPIMERASE"/>
    <property type="match status" value="1"/>
</dbReference>
<dbReference type="HAMAP" id="MF_01966">
    <property type="entry name" value="NADHX_epimerase"/>
    <property type="match status" value="1"/>
</dbReference>
<keyword evidence="13" id="KW-1185">Reference proteome</keyword>
<name>T1K5L9_TETUR</name>
<evidence type="ECO:0000256" key="8">
    <source>
        <dbReference type="ARBA" id="ARBA00023027"/>
    </source>
</evidence>
<feature type="binding site" evidence="10">
    <location>
        <begin position="93"/>
        <end position="97"/>
    </location>
    <ligand>
        <name>(6S)-NADPHX</name>
        <dbReference type="ChEBI" id="CHEBI:64076"/>
    </ligand>
</feature>
<evidence type="ECO:0000256" key="6">
    <source>
        <dbReference type="ARBA" id="ARBA00022857"/>
    </source>
</evidence>
<feature type="binding site" evidence="10">
    <location>
        <position position="94"/>
    </location>
    <ligand>
        <name>K(+)</name>
        <dbReference type="ChEBI" id="CHEBI:29103"/>
    </ligand>
</feature>
<proteinExistence type="inferred from homology"/>
<comment type="catalytic activity">
    <reaction evidence="1 10">
        <text>(6R)-NADHX = (6S)-NADHX</text>
        <dbReference type="Rhea" id="RHEA:32215"/>
        <dbReference type="ChEBI" id="CHEBI:64074"/>
        <dbReference type="ChEBI" id="CHEBI:64075"/>
        <dbReference type="EC" id="5.1.99.6"/>
    </reaction>
</comment>
<feature type="binding site" evidence="10">
    <location>
        <position position="187"/>
    </location>
    <ligand>
        <name>(6S)-NADPHX</name>
        <dbReference type="ChEBI" id="CHEBI:64076"/>
    </ligand>
</feature>
<protein>
    <recommendedName>
        <fullName evidence="3 10">NAD(P)H-hydrate epimerase</fullName>
        <ecNumber evidence="3 10">5.1.99.6</ecNumber>
    </recommendedName>
    <alternativeName>
        <fullName evidence="10">NAD(P)HX epimerase</fullName>
    </alternativeName>
</protein>
<comment type="similarity">
    <text evidence="10">Belongs to the NnrE/AIBP family.</text>
</comment>
<dbReference type="PROSITE" id="PS51385">
    <property type="entry name" value="YJEF_N"/>
    <property type="match status" value="1"/>
</dbReference>
<evidence type="ECO:0000256" key="5">
    <source>
        <dbReference type="ARBA" id="ARBA00022741"/>
    </source>
</evidence>
<dbReference type="EC" id="5.1.99.6" evidence="3 10"/>
<evidence type="ECO:0000256" key="7">
    <source>
        <dbReference type="ARBA" id="ARBA00022958"/>
    </source>
</evidence>
<reference evidence="13" key="1">
    <citation type="submission" date="2011-08" db="EMBL/GenBank/DDBJ databases">
        <authorList>
            <person name="Rombauts S."/>
        </authorList>
    </citation>
    <scope>NUCLEOTIDE SEQUENCE</scope>
    <source>
        <strain evidence="13">London</strain>
    </source>
</reference>
<dbReference type="EMBL" id="CAEY01001590">
    <property type="status" value="NOT_ANNOTATED_CDS"/>
    <property type="molecule type" value="Genomic_DNA"/>
</dbReference>
<dbReference type="Proteomes" id="UP000015104">
    <property type="component" value="Unassembled WGS sequence"/>
</dbReference>
<feature type="domain" description="YjeF N-terminal" evidence="11">
    <location>
        <begin position="43"/>
        <end position="248"/>
    </location>
</feature>
<dbReference type="KEGG" id="tut:107360709"/>
<keyword evidence="9 10" id="KW-0413">Isomerase</keyword>
<dbReference type="NCBIfam" id="TIGR00197">
    <property type="entry name" value="yjeF_nterm"/>
    <property type="match status" value="1"/>
</dbReference>
<dbReference type="STRING" id="32264.T1K5L9"/>
<keyword evidence="4 10" id="KW-0479">Metal-binding</keyword>
<evidence type="ECO:0000256" key="1">
    <source>
        <dbReference type="ARBA" id="ARBA00000013"/>
    </source>
</evidence>
<evidence type="ECO:0000313" key="13">
    <source>
        <dbReference type="Proteomes" id="UP000015104"/>
    </source>
</evidence>
<comment type="function">
    <text evidence="10">Catalyzes the epimerization of the S- and R-forms of NAD(P)HX, a damaged form of NAD(P)H that is a result of enzymatic or heat-dependent hydration. This is a prerequisite for the S-specific NAD(P)H-hydrate dehydratase to allow the repair of both epimers of NAD(P)HX.</text>
</comment>
<evidence type="ECO:0000259" key="11">
    <source>
        <dbReference type="PROSITE" id="PS51385"/>
    </source>
</evidence>
<dbReference type="AlphaFoldDB" id="T1K5L9"/>
<dbReference type="eggNOG" id="KOG2585">
    <property type="taxonomic scope" value="Eukaryota"/>
</dbReference>
<dbReference type="SUPFAM" id="SSF64153">
    <property type="entry name" value="YjeF N-terminal domain-like"/>
    <property type="match status" value="1"/>
</dbReference>
<feature type="binding site" evidence="10">
    <location>
        <position position="190"/>
    </location>
    <ligand>
        <name>K(+)</name>
        <dbReference type="ChEBI" id="CHEBI:29103"/>
    </ligand>
</feature>
<dbReference type="GO" id="GO:0052856">
    <property type="term" value="F:NAD(P)HX epimerase activity"/>
    <property type="evidence" value="ECO:0007669"/>
    <property type="project" value="UniProtKB-UniRule"/>
</dbReference>
<keyword evidence="7 10" id="KW-0630">Potassium</keyword>
<keyword evidence="6" id="KW-0521">NADP</keyword>
<evidence type="ECO:0000313" key="12">
    <source>
        <dbReference type="EnsemblMetazoa" id="tetur05g06750.1"/>
    </source>
</evidence>
<dbReference type="OMA" id="SMFRGRY"/>
<evidence type="ECO:0000256" key="10">
    <source>
        <dbReference type="HAMAP-Rule" id="MF_03159"/>
    </source>
</evidence>
<keyword evidence="5 10" id="KW-0547">Nucleotide-binding</keyword>
<feature type="binding site" evidence="10">
    <location>
        <position position="154"/>
    </location>
    <ligand>
        <name>K(+)</name>
        <dbReference type="ChEBI" id="CHEBI:29103"/>
    </ligand>
</feature>
<evidence type="ECO:0000256" key="3">
    <source>
        <dbReference type="ARBA" id="ARBA00012228"/>
    </source>
</evidence>
<organism evidence="12 13">
    <name type="scientific">Tetranychus urticae</name>
    <name type="common">Two-spotted spider mite</name>
    <dbReference type="NCBI Taxonomy" id="32264"/>
    <lineage>
        <taxon>Eukaryota</taxon>
        <taxon>Metazoa</taxon>
        <taxon>Ecdysozoa</taxon>
        <taxon>Arthropoda</taxon>
        <taxon>Chelicerata</taxon>
        <taxon>Arachnida</taxon>
        <taxon>Acari</taxon>
        <taxon>Acariformes</taxon>
        <taxon>Trombidiformes</taxon>
        <taxon>Prostigmata</taxon>
        <taxon>Eleutherengona</taxon>
        <taxon>Raphignathae</taxon>
        <taxon>Tetranychoidea</taxon>
        <taxon>Tetranychidae</taxon>
        <taxon>Tetranychus</taxon>
    </lineage>
</organism>
<dbReference type="GO" id="GO:0005739">
    <property type="term" value="C:mitochondrion"/>
    <property type="evidence" value="ECO:0007669"/>
    <property type="project" value="TreeGrafter"/>
</dbReference>
<dbReference type="Pfam" id="PF03853">
    <property type="entry name" value="YjeF_N"/>
    <property type="match status" value="1"/>
</dbReference>
<accession>T1K5L9</accession>
<dbReference type="Gene3D" id="3.40.50.10260">
    <property type="entry name" value="YjeF N-terminal domain"/>
    <property type="match status" value="1"/>
</dbReference>
<keyword evidence="8 10" id="KW-0520">NAD</keyword>
<evidence type="ECO:0000256" key="9">
    <source>
        <dbReference type="ARBA" id="ARBA00023235"/>
    </source>
</evidence>
<evidence type="ECO:0000256" key="4">
    <source>
        <dbReference type="ARBA" id="ARBA00022723"/>
    </source>
</evidence>
<reference evidence="12" key="2">
    <citation type="submission" date="2015-06" db="UniProtKB">
        <authorList>
            <consortium name="EnsemblMetazoa"/>
        </authorList>
    </citation>
    <scope>IDENTIFICATION</scope>
</reference>
<dbReference type="PANTHER" id="PTHR13232:SF10">
    <property type="entry name" value="NAD(P)H-HYDRATE EPIMERASE"/>
    <property type="match status" value="1"/>
</dbReference>
<dbReference type="OrthoDB" id="10064708at2759"/>
<evidence type="ECO:0000256" key="2">
    <source>
        <dbReference type="ARBA" id="ARBA00000909"/>
    </source>
</evidence>
<dbReference type="InterPro" id="IPR004443">
    <property type="entry name" value="YjeF_N_dom"/>
</dbReference>
<sequence length="261" mass="29359">MILSFSRPTFKKSFGRLVPNQFKLLHIPVTTMESIKCLSQEEAIKLDQDLFNECQFSVDQLMELAGLAIANAIYKTYPARSYKTVSICCGPGNNGGDGLVAARHLSAFGYRPSVFYPKPGKSELYSRLVRQCEKDEIPFLTDPEAIERSSLVVDAVFGFSYKPPCRDEFKDLLAILSRCSNRLISIDIPSGWDVEQGPPTDDTPILQPDCLVSLTAPKLCSRFFRGKHHWLGGRFVPKTIIQRYELRLPDYPGSEQCVKIV</sequence>
<dbReference type="InterPro" id="IPR032976">
    <property type="entry name" value="YJEFN_prot_NAXE-like"/>
</dbReference>
<comment type="catalytic activity">
    <reaction evidence="2 10">
        <text>(6R)-NADPHX = (6S)-NADPHX</text>
        <dbReference type="Rhea" id="RHEA:32227"/>
        <dbReference type="ChEBI" id="CHEBI:64076"/>
        <dbReference type="ChEBI" id="CHEBI:64077"/>
        <dbReference type="EC" id="5.1.99.6"/>
    </reaction>
</comment>
<dbReference type="InterPro" id="IPR036652">
    <property type="entry name" value="YjeF_N_dom_sf"/>
</dbReference>
<dbReference type="EnsemblMetazoa" id="tetur05g06750.1">
    <property type="protein sequence ID" value="tetur05g06750.1"/>
    <property type="gene ID" value="tetur05g06750"/>
</dbReference>
<dbReference type="GO" id="GO:0046872">
    <property type="term" value="F:metal ion binding"/>
    <property type="evidence" value="ECO:0007669"/>
    <property type="project" value="UniProtKB-KW"/>
</dbReference>
<dbReference type="GO" id="GO:0000166">
    <property type="term" value="F:nucleotide binding"/>
    <property type="evidence" value="ECO:0007669"/>
    <property type="project" value="UniProtKB-KW"/>
</dbReference>
<comment type="caution">
    <text evidence="10">Lacks conserved residue(s) required for the propagation of feature annotation.</text>
</comment>
<dbReference type="HOGENOM" id="CLU_024853_3_0_1"/>
<feature type="binding site" evidence="10">
    <location>
        <begin position="158"/>
        <end position="164"/>
    </location>
    <ligand>
        <name>(6S)-NADPHX</name>
        <dbReference type="ChEBI" id="CHEBI:64076"/>
    </ligand>
</feature>
<comment type="cofactor">
    <cofactor evidence="10">
        <name>K(+)</name>
        <dbReference type="ChEBI" id="CHEBI:29103"/>
    </cofactor>
    <text evidence="10">Binds 1 potassium ion per subunit.</text>
</comment>
<gene>
    <name evidence="12" type="primary">107360709</name>
</gene>